<evidence type="ECO:0000256" key="2">
    <source>
        <dbReference type="ARBA" id="ARBA00023134"/>
    </source>
</evidence>
<dbReference type="SMR" id="A0A7G2BYV9"/>
<dbReference type="GO" id="GO:0005525">
    <property type="term" value="F:GTP binding"/>
    <property type="evidence" value="ECO:0007669"/>
    <property type="project" value="InterPro"/>
</dbReference>
<evidence type="ECO:0000256" key="3">
    <source>
        <dbReference type="SAM" id="MobiDB-lite"/>
    </source>
</evidence>
<dbReference type="PANTHER" id="PTHR11566">
    <property type="entry name" value="DYNAMIN"/>
    <property type="match status" value="1"/>
</dbReference>
<dbReference type="InterPro" id="IPR022812">
    <property type="entry name" value="Dynamin"/>
</dbReference>
<feature type="domain" description="Dynamin-type G" evidence="5">
    <location>
        <begin position="23"/>
        <end position="290"/>
    </location>
</feature>
<feature type="region of interest" description="Disordered" evidence="3">
    <location>
        <begin position="539"/>
        <end position="588"/>
    </location>
</feature>
<dbReference type="Pfam" id="PF01031">
    <property type="entry name" value="Dynamin_M"/>
    <property type="match status" value="1"/>
</dbReference>
<keyword evidence="2" id="KW-0342">GTP-binding</keyword>
<dbReference type="SUPFAM" id="SSF52540">
    <property type="entry name" value="P-loop containing nucleoside triphosphate hydrolases"/>
    <property type="match status" value="1"/>
</dbReference>
<dbReference type="Gene3D" id="1.20.120.1240">
    <property type="entry name" value="Dynamin, middle domain"/>
    <property type="match status" value="1"/>
</dbReference>
<organism evidence="6 7">
    <name type="scientific">Angomonas deanei</name>
    <dbReference type="NCBI Taxonomy" id="59799"/>
    <lineage>
        <taxon>Eukaryota</taxon>
        <taxon>Discoba</taxon>
        <taxon>Euglenozoa</taxon>
        <taxon>Kinetoplastea</taxon>
        <taxon>Metakinetoplastina</taxon>
        <taxon>Trypanosomatida</taxon>
        <taxon>Trypanosomatidae</taxon>
        <taxon>Strigomonadinae</taxon>
        <taxon>Angomonas</taxon>
    </lineage>
</organism>
<dbReference type="SMART" id="SM00053">
    <property type="entry name" value="DYNc"/>
    <property type="match status" value="1"/>
</dbReference>
<dbReference type="CDD" id="cd08771">
    <property type="entry name" value="DLP_1"/>
    <property type="match status" value="1"/>
</dbReference>
<dbReference type="InterPro" id="IPR045063">
    <property type="entry name" value="Dynamin_N"/>
</dbReference>
<name>A0A7G2BYV9_9TRYP</name>
<dbReference type="GO" id="GO:0016020">
    <property type="term" value="C:membrane"/>
    <property type="evidence" value="ECO:0007669"/>
    <property type="project" value="TreeGrafter"/>
</dbReference>
<evidence type="ECO:0000313" key="7">
    <source>
        <dbReference type="Proteomes" id="UP000515908"/>
    </source>
</evidence>
<evidence type="ECO:0000259" key="4">
    <source>
        <dbReference type="PROSITE" id="PS51388"/>
    </source>
</evidence>
<dbReference type="InterPro" id="IPR001401">
    <property type="entry name" value="Dynamin_GTPase"/>
</dbReference>
<dbReference type="GO" id="GO:0003924">
    <property type="term" value="F:GTPase activity"/>
    <property type="evidence" value="ECO:0007669"/>
    <property type="project" value="InterPro"/>
</dbReference>
<feature type="domain" description="GED" evidence="4">
    <location>
        <begin position="596"/>
        <end position="685"/>
    </location>
</feature>
<feature type="compositionally biased region" description="Low complexity" evidence="3">
    <location>
        <begin position="539"/>
        <end position="550"/>
    </location>
</feature>
<evidence type="ECO:0000259" key="5">
    <source>
        <dbReference type="PROSITE" id="PS51718"/>
    </source>
</evidence>
<gene>
    <name evidence="6" type="ORF">ADEAN_000011000</name>
</gene>
<dbReference type="Pfam" id="PF02212">
    <property type="entry name" value="GED"/>
    <property type="match status" value="1"/>
</dbReference>
<dbReference type="PROSITE" id="PS51718">
    <property type="entry name" value="G_DYNAMIN_2"/>
    <property type="match status" value="1"/>
</dbReference>
<dbReference type="PRINTS" id="PR00195">
    <property type="entry name" value="DYNAMIN"/>
</dbReference>
<dbReference type="InterPro" id="IPR020850">
    <property type="entry name" value="GED_dom"/>
</dbReference>
<dbReference type="Pfam" id="PF00350">
    <property type="entry name" value="Dynamin_N"/>
    <property type="match status" value="1"/>
</dbReference>
<protein>
    <submittedName>
        <fullName evidence="6">Dynamin family/Dynamin central region/Dynamin GTPase effector domain containing protein, putative</fullName>
    </submittedName>
</protein>
<evidence type="ECO:0000256" key="1">
    <source>
        <dbReference type="ARBA" id="ARBA00022741"/>
    </source>
</evidence>
<proteinExistence type="predicted"/>
<dbReference type="GO" id="GO:0008017">
    <property type="term" value="F:microtubule binding"/>
    <property type="evidence" value="ECO:0007669"/>
    <property type="project" value="TreeGrafter"/>
</dbReference>
<dbReference type="PANTHER" id="PTHR11566:SF223">
    <property type="entry name" value="PROTEIN 1C, PUTATIVE, EXPRESSED-RELATED"/>
    <property type="match status" value="1"/>
</dbReference>
<accession>A0A7G2BYV9</accession>
<evidence type="ECO:0000313" key="6">
    <source>
        <dbReference type="EMBL" id="CAD2212698.1"/>
    </source>
</evidence>
<dbReference type="InterPro" id="IPR027417">
    <property type="entry name" value="P-loop_NTPase"/>
</dbReference>
<dbReference type="InterPro" id="IPR030381">
    <property type="entry name" value="G_DYNAMIN_dom"/>
</dbReference>
<dbReference type="InterPro" id="IPR003130">
    <property type="entry name" value="GED"/>
</dbReference>
<dbReference type="GO" id="GO:0005874">
    <property type="term" value="C:microtubule"/>
    <property type="evidence" value="ECO:0007669"/>
    <property type="project" value="TreeGrafter"/>
</dbReference>
<reference evidence="6 7" key="1">
    <citation type="submission" date="2020-08" db="EMBL/GenBank/DDBJ databases">
        <authorList>
            <person name="Newling K."/>
            <person name="Davey J."/>
            <person name="Forrester S."/>
        </authorList>
    </citation>
    <scope>NUCLEOTIDE SEQUENCE [LARGE SCALE GENOMIC DNA]</scope>
    <source>
        <strain evidence="7">Crithidia deanei Carvalho (ATCC PRA-265)</strain>
    </source>
</reference>
<dbReference type="AlphaFoldDB" id="A0A7G2BYV9"/>
<dbReference type="GO" id="GO:0005737">
    <property type="term" value="C:cytoplasm"/>
    <property type="evidence" value="ECO:0007669"/>
    <property type="project" value="TreeGrafter"/>
</dbReference>
<dbReference type="EMBL" id="LR877145">
    <property type="protein sequence ID" value="CAD2212698.1"/>
    <property type="molecule type" value="Genomic_DNA"/>
</dbReference>
<dbReference type="InterPro" id="IPR000375">
    <property type="entry name" value="Dynamin_stalk"/>
</dbReference>
<dbReference type="VEuPathDB" id="TriTrypDB:ADEAN_000011000"/>
<dbReference type="PROSITE" id="PS51388">
    <property type="entry name" value="GED"/>
    <property type="match status" value="1"/>
</dbReference>
<keyword evidence="7" id="KW-1185">Reference proteome</keyword>
<dbReference type="Proteomes" id="UP000515908">
    <property type="component" value="Chromosome 01"/>
</dbReference>
<keyword evidence="1" id="KW-0547">Nucleotide-binding</keyword>
<dbReference type="Gene3D" id="3.40.50.300">
    <property type="entry name" value="P-loop containing nucleotide triphosphate hydrolases"/>
    <property type="match status" value="1"/>
</dbReference>
<sequence length="685" mass="77407">MNTFIEAVNRLQDIVSGSDVSLDLTLPQIAVVGSQSSGKSSVLEHIVGEEFLPRGPTMVTRCPIVLQLHQLPKNDKRKWGEFLHLPNKRFTDFNLIREEILRYTRELIGDRTVTSQSITLKISSAAVANLTLVDLPGLVTTPIRGQPETIVTDIEDMVRRYVADKNTVILAITPANQDVATSAALSVSRMVDPHGERTMGVLTKLDLMDRGTTAHRTLMGDEYELKFGFIGVVNRSQESINSGQTMSDARAAEEEFINEYYPELSGRMGTKYLTAVLNSVLVSRIKECLPFIRQQISDKVNDASVVLKELGPRMPPEDGPEKTKYVRDLLQRFELCVTSEIEGRMALATPGLKAGARIGAVVRHRYWTEVADLEVSDKVEDQFLRETYHSTSGVYQPHLHGDAAIRPICATCLIEMERPSANCVREVKGVLKDVAMKALESLRFPLLQHSTMEEVDRFYDQQTEACLRAIDSLFEREKSFINISHPLMECTLPELRLIVQGMRQSFGRSRPAGARQALQQSPLQQYYAQLHFQQFTQQQQYEQAQKQPAQGDKSVQENQPQERRAAASEPTPADPTAPSVSLNAQRGGRTMDERNIEIVKDSILKYFEISKLTLGDQVHKLINFYLVYEVCRNLRNVLMDFLTEEVISTVSEPEERARMRKEFNSKLDRLLMCRRALDDFATDLI</sequence>